<reference evidence="2" key="1">
    <citation type="submission" date="2017-05" db="EMBL/GenBank/DDBJ databases">
        <authorList>
            <person name="Imhoff J.F."/>
            <person name="Rahn T."/>
            <person name="Kuenzel S."/>
            <person name="Neulinger S.C."/>
        </authorList>
    </citation>
    <scope>NUCLEOTIDE SEQUENCE</scope>
    <source>
        <strain evidence="2">LMG 28126</strain>
    </source>
</reference>
<keyword evidence="3" id="KW-1185">Reference proteome</keyword>
<feature type="compositionally biased region" description="Polar residues" evidence="1">
    <location>
        <begin position="333"/>
        <end position="344"/>
    </location>
</feature>
<protein>
    <recommendedName>
        <fullName evidence="4">Rhamnan synthesis protein F</fullName>
    </recommendedName>
</protein>
<sequence length="449" mass="49522">MIPGWKLRRELARVGTQIANIPHSLAALPKRLTEPRRARAYDAAFPAALHQTVGTLQPNARLSVLVLYQPGGVAGSTLATCRWLAAAGVAPLVVSNAPLADADRAALADTAWRVVERPNFGYDFGAYRDGIRLIRAEGLQPERLLLMNDSVWCPMDADPLSALLTHAGDLVGIVQDEKVAHDRSGGRPTDRRHLESYCLSVSARLWRAPAFQAFWDGYRLTDYKPDTIRRGEIGLSRAMEAAGFDLAALGTREMFLKAMAMQETVSLCEILDHAAYDDHQFAKENAVLLTRAGWPRAQGAREPRTVQATFDRQVPGEHEAALQRRRPERTEPQMRTSEATTSLWAESAKTGPHPTWMGSGDEAAWRADALDHIRRWVNRRRYPVAFPLGNARALGTFCLKKNSEPIFAAARHSYLRAVASGLIAPPPPPTLNEVTARTATVSSRRDHGI</sequence>
<dbReference type="RefSeq" id="WP_201157073.1">
    <property type="nucleotide sequence ID" value="NZ_NHSD01000230.1"/>
</dbReference>
<proteinExistence type="predicted"/>
<evidence type="ECO:0000313" key="3">
    <source>
        <dbReference type="Proteomes" id="UP000706333"/>
    </source>
</evidence>
<organism evidence="2 3">
    <name type="scientific">Rhodobaculum claviforme</name>
    <dbReference type="NCBI Taxonomy" id="1549854"/>
    <lineage>
        <taxon>Bacteria</taxon>
        <taxon>Pseudomonadati</taxon>
        <taxon>Pseudomonadota</taxon>
        <taxon>Alphaproteobacteria</taxon>
        <taxon>Rhodobacterales</taxon>
        <taxon>Paracoccaceae</taxon>
        <taxon>Rhodobaculum</taxon>
    </lineage>
</organism>
<accession>A0A934TK87</accession>
<dbReference type="Pfam" id="PF05045">
    <property type="entry name" value="RgpF"/>
    <property type="match status" value="1"/>
</dbReference>
<dbReference type="AlphaFoldDB" id="A0A934TK87"/>
<name>A0A934TK87_9RHOB</name>
<dbReference type="EMBL" id="NHSD01000230">
    <property type="protein sequence ID" value="MBK5927310.1"/>
    <property type="molecule type" value="Genomic_DNA"/>
</dbReference>
<dbReference type="InterPro" id="IPR007739">
    <property type="entry name" value="RgpF"/>
</dbReference>
<feature type="region of interest" description="Disordered" evidence="1">
    <location>
        <begin position="314"/>
        <end position="360"/>
    </location>
</feature>
<evidence type="ECO:0008006" key="4">
    <source>
        <dbReference type="Google" id="ProtNLM"/>
    </source>
</evidence>
<evidence type="ECO:0000313" key="2">
    <source>
        <dbReference type="EMBL" id="MBK5927310.1"/>
    </source>
</evidence>
<reference evidence="2" key="2">
    <citation type="journal article" date="2020" name="Microorganisms">
        <title>Osmotic Adaptation and Compatible Solute Biosynthesis of Phototrophic Bacteria as Revealed from Genome Analyses.</title>
        <authorList>
            <person name="Imhoff J.F."/>
            <person name="Rahn T."/>
            <person name="Kunzel S."/>
            <person name="Keller A."/>
            <person name="Neulinger S.C."/>
        </authorList>
    </citation>
    <scope>NUCLEOTIDE SEQUENCE</scope>
    <source>
        <strain evidence="2">LMG 28126</strain>
    </source>
</reference>
<comment type="caution">
    <text evidence="2">The sequence shown here is derived from an EMBL/GenBank/DDBJ whole genome shotgun (WGS) entry which is preliminary data.</text>
</comment>
<evidence type="ECO:0000256" key="1">
    <source>
        <dbReference type="SAM" id="MobiDB-lite"/>
    </source>
</evidence>
<gene>
    <name evidence="2" type="ORF">CCR87_08210</name>
</gene>
<dbReference type="Proteomes" id="UP000706333">
    <property type="component" value="Unassembled WGS sequence"/>
</dbReference>